<dbReference type="GO" id="GO:0005634">
    <property type="term" value="C:nucleus"/>
    <property type="evidence" value="ECO:0007669"/>
    <property type="project" value="TreeGrafter"/>
</dbReference>
<reference evidence="4" key="1">
    <citation type="submission" date="2016-04" db="EMBL/GenBank/DDBJ databases">
        <title>Cephalotus genome sequencing.</title>
        <authorList>
            <person name="Fukushima K."/>
            <person name="Hasebe M."/>
            <person name="Fang X."/>
        </authorList>
    </citation>
    <scope>NUCLEOTIDE SEQUENCE [LARGE SCALE GENOMIC DNA]</scope>
    <source>
        <strain evidence="4">cv. St1</strain>
    </source>
</reference>
<comment type="caution">
    <text evidence="3">The sequence shown here is derived from an EMBL/GenBank/DDBJ whole genome shotgun (WGS) entry which is preliminary data.</text>
</comment>
<feature type="domain" description="ULTRAPETALA1/2 zinc finger" evidence="2">
    <location>
        <begin position="136"/>
        <end position="233"/>
    </location>
</feature>
<evidence type="ECO:0000259" key="1">
    <source>
        <dbReference type="Pfam" id="PF23292"/>
    </source>
</evidence>
<protein>
    <submittedName>
        <fullName evidence="3">Uncharacterized protein</fullName>
    </submittedName>
</protein>
<dbReference type="OrthoDB" id="660341at2759"/>
<dbReference type="Pfam" id="PF23293">
    <property type="entry name" value="zf_ULT1"/>
    <property type="match status" value="1"/>
</dbReference>
<evidence type="ECO:0000313" key="3">
    <source>
        <dbReference type="EMBL" id="GAV85367.1"/>
    </source>
</evidence>
<gene>
    <name evidence="3" type="ORF">CFOL_v3_28805</name>
</gene>
<evidence type="ECO:0000259" key="2">
    <source>
        <dbReference type="Pfam" id="PF23293"/>
    </source>
</evidence>
<dbReference type="Pfam" id="PF23292">
    <property type="entry name" value="SAND_ULT1"/>
    <property type="match status" value="1"/>
</dbReference>
<dbReference type="Proteomes" id="UP000187406">
    <property type="component" value="Unassembled WGS sequence"/>
</dbReference>
<dbReference type="InParanoid" id="A0A1Q3CYQ2"/>
<dbReference type="InterPro" id="IPR057011">
    <property type="entry name" value="ULT1/2_SAND"/>
</dbReference>
<evidence type="ECO:0000313" key="4">
    <source>
        <dbReference type="Proteomes" id="UP000187406"/>
    </source>
</evidence>
<keyword evidence="4" id="KW-1185">Reference proteome</keyword>
<accession>A0A1Q3CYQ2</accession>
<dbReference type="GO" id="GO:0005829">
    <property type="term" value="C:cytosol"/>
    <property type="evidence" value="ECO:0007669"/>
    <property type="project" value="TreeGrafter"/>
</dbReference>
<dbReference type="PANTHER" id="PTHR34053:SF2">
    <property type="entry name" value="SAND DOMAIN-CONTAINING PROTEIN"/>
    <property type="match status" value="1"/>
</dbReference>
<dbReference type="EMBL" id="BDDD01003547">
    <property type="protein sequence ID" value="GAV85367.1"/>
    <property type="molecule type" value="Genomic_DNA"/>
</dbReference>
<dbReference type="Gene3D" id="3.10.390.10">
    <property type="entry name" value="SAND domain-like"/>
    <property type="match status" value="1"/>
</dbReference>
<dbReference type="InterPro" id="IPR057012">
    <property type="entry name" value="ULT1/2_Znf"/>
</dbReference>
<dbReference type="PANTHER" id="PTHR34053">
    <property type="entry name" value="PROTEIN ULTRAPETALA 1"/>
    <property type="match status" value="1"/>
</dbReference>
<dbReference type="InterPro" id="IPR020533">
    <property type="entry name" value="Developmental_reg_ULTRAPETALA"/>
</dbReference>
<proteinExistence type="predicted"/>
<organism evidence="3 4">
    <name type="scientific">Cephalotus follicularis</name>
    <name type="common">Albany pitcher plant</name>
    <dbReference type="NCBI Taxonomy" id="3775"/>
    <lineage>
        <taxon>Eukaryota</taxon>
        <taxon>Viridiplantae</taxon>
        <taxon>Streptophyta</taxon>
        <taxon>Embryophyta</taxon>
        <taxon>Tracheophyta</taxon>
        <taxon>Spermatophyta</taxon>
        <taxon>Magnoliopsida</taxon>
        <taxon>eudicotyledons</taxon>
        <taxon>Gunneridae</taxon>
        <taxon>Pentapetalae</taxon>
        <taxon>rosids</taxon>
        <taxon>fabids</taxon>
        <taxon>Oxalidales</taxon>
        <taxon>Cephalotaceae</taxon>
        <taxon>Cephalotus</taxon>
    </lineage>
</organism>
<name>A0A1Q3CYQ2_CEPFO</name>
<dbReference type="STRING" id="3775.A0A1Q3CYQ2"/>
<sequence>MVCKTEELSLEENLVEEELRCFSEFKREEGHYELKCGCTSRKYGDTIGKLWIFDNGHFMVSCQCSQVCQGKSQKLTPYEFEKHSGKEGTRNWTKHIWVVKDGHKKALGKTMVVTLYKHKTNEANCSSVFKHKRIFHRDEFLRCSICNKDRRFRLRTREDCRIYHDASLKQIWNCADWPYDKISCNDDEERASRKICRGCPRSPTCKGCSCCVCFGCYKCRFFHCKCDTCDVYMHKGQP</sequence>
<feature type="domain" description="ULTRAPETALA1/2 SAND" evidence="1">
    <location>
        <begin position="23"/>
        <end position="115"/>
    </location>
</feature>
<dbReference type="AlphaFoldDB" id="A0A1Q3CYQ2"/>
<dbReference type="InterPro" id="IPR010919">
    <property type="entry name" value="SAND-like_dom_sf"/>
</dbReference>